<dbReference type="RefSeq" id="WP_064282180.1">
    <property type="nucleotide sequence ID" value="NZ_LWCS01000023.1"/>
</dbReference>
<name>A0A178LUS9_MYCIR</name>
<feature type="signal peptide" evidence="1">
    <location>
        <begin position="1"/>
        <end position="28"/>
    </location>
</feature>
<organism evidence="2 3">
    <name type="scientific">Mycolicibacterium iranicum</name>
    <name type="common">Mycobacterium iranicum</name>
    <dbReference type="NCBI Taxonomy" id="912594"/>
    <lineage>
        <taxon>Bacteria</taxon>
        <taxon>Bacillati</taxon>
        <taxon>Actinomycetota</taxon>
        <taxon>Actinomycetes</taxon>
        <taxon>Mycobacteriales</taxon>
        <taxon>Mycobacteriaceae</taxon>
        <taxon>Mycolicibacterium</taxon>
    </lineage>
</organism>
<feature type="chain" id="PRO_5008091428" description="Porin" evidence="1">
    <location>
        <begin position="29"/>
        <end position="80"/>
    </location>
</feature>
<evidence type="ECO:0000313" key="3">
    <source>
        <dbReference type="Proteomes" id="UP000078396"/>
    </source>
</evidence>
<comment type="caution">
    <text evidence="2">The sequence shown here is derived from an EMBL/GenBank/DDBJ whole genome shotgun (WGS) entry which is preliminary data.</text>
</comment>
<accession>A0A178LUS9</accession>
<dbReference type="AlphaFoldDB" id="A0A178LUS9"/>
<protein>
    <recommendedName>
        <fullName evidence="4">Porin</fullName>
    </recommendedName>
</protein>
<sequence>MRKSYYAIPFLAAGAVAGGLASAALASASPILIAPIPTEYPWCELDLYCYDDDISIALNPRRDDVGYGGGAAFGSGDDDE</sequence>
<gene>
    <name evidence="2" type="ORF">A4X20_20465</name>
</gene>
<dbReference type="EMBL" id="LWCS01000023">
    <property type="protein sequence ID" value="OAN37977.1"/>
    <property type="molecule type" value="Genomic_DNA"/>
</dbReference>
<dbReference type="STRING" id="912594.AWC12_03750"/>
<evidence type="ECO:0000313" key="2">
    <source>
        <dbReference type="EMBL" id="OAN37977.1"/>
    </source>
</evidence>
<dbReference type="Proteomes" id="UP000078396">
    <property type="component" value="Unassembled WGS sequence"/>
</dbReference>
<reference evidence="2 3" key="1">
    <citation type="submission" date="2016-04" db="EMBL/GenBank/DDBJ databases">
        <title>Draft Genome Sequences of Staphylococcus capitis Strain H36, S. capitis Strain H65, S. cohnii Strain H62, S. hominis Strain H69, Mycobacterium iranicum Strain H39, Plantibacter sp. Strain H53, Pseudomonas oryzihabitans Strain H72, and Microbacterium sp. Strain H83, isolated from residential settings.</title>
        <authorList>
            <person name="Lymperopoulou D."/>
            <person name="Adams R.I."/>
            <person name="Lindow S."/>
            <person name="Coil D.A."/>
            <person name="Jospin G."/>
            <person name="Eisen J.A."/>
        </authorList>
    </citation>
    <scope>NUCLEOTIDE SEQUENCE [LARGE SCALE GENOMIC DNA]</scope>
    <source>
        <strain evidence="2 3">H39</strain>
    </source>
</reference>
<proteinExistence type="predicted"/>
<evidence type="ECO:0008006" key="4">
    <source>
        <dbReference type="Google" id="ProtNLM"/>
    </source>
</evidence>
<evidence type="ECO:0000256" key="1">
    <source>
        <dbReference type="SAM" id="SignalP"/>
    </source>
</evidence>
<keyword evidence="1" id="KW-0732">Signal</keyword>